<dbReference type="SUPFAM" id="SSF89009">
    <property type="entry name" value="GAT-like domain"/>
    <property type="match status" value="1"/>
</dbReference>
<dbReference type="GO" id="GO:0005546">
    <property type="term" value="F:phosphatidylinositol-4,5-bisphosphate binding"/>
    <property type="evidence" value="ECO:0007669"/>
    <property type="project" value="TreeGrafter"/>
</dbReference>
<dbReference type="GO" id="GO:0072583">
    <property type="term" value="P:clathrin-dependent endocytosis"/>
    <property type="evidence" value="ECO:0007669"/>
    <property type="project" value="InterPro"/>
</dbReference>
<dbReference type="SMART" id="SM00273">
    <property type="entry name" value="ENTH"/>
    <property type="match status" value="1"/>
</dbReference>
<evidence type="ECO:0000259" key="5">
    <source>
        <dbReference type="PROSITE" id="PS50942"/>
    </source>
</evidence>
<dbReference type="Proteomes" id="UP000504607">
    <property type="component" value="Chromosome 9"/>
</dbReference>
<dbReference type="PANTHER" id="PTHR22951">
    <property type="entry name" value="CLATHRIN ASSEMBLY PROTEIN"/>
    <property type="match status" value="1"/>
</dbReference>
<dbReference type="FunCoup" id="A0A6I9RPX7">
    <property type="interactions" value="11"/>
</dbReference>
<reference evidence="7" key="1">
    <citation type="submission" date="2025-08" db="UniProtKB">
        <authorList>
            <consortium name="RefSeq"/>
        </authorList>
    </citation>
    <scope>IDENTIFICATION</scope>
</reference>
<dbReference type="GO" id="GO:0030136">
    <property type="term" value="C:clathrin-coated vesicle"/>
    <property type="evidence" value="ECO:0007669"/>
    <property type="project" value="UniProtKB-SubCell"/>
</dbReference>
<dbReference type="RefSeq" id="XP_010930468.1">
    <property type="nucleotide sequence ID" value="XM_010932166.3"/>
</dbReference>
<keyword evidence="3" id="KW-0333">Golgi apparatus</keyword>
<dbReference type="GeneID" id="105051644"/>
<dbReference type="AlphaFoldDB" id="A0A6I9RPX7"/>
<dbReference type="InParanoid" id="A0A6I9RPX7"/>
<dbReference type="InterPro" id="IPR014712">
    <property type="entry name" value="ANTH_dom_sf"/>
</dbReference>
<dbReference type="GO" id="GO:0000149">
    <property type="term" value="F:SNARE binding"/>
    <property type="evidence" value="ECO:0007669"/>
    <property type="project" value="TreeGrafter"/>
</dbReference>
<dbReference type="GO" id="GO:0048268">
    <property type="term" value="P:clathrin coat assembly"/>
    <property type="evidence" value="ECO:0007669"/>
    <property type="project" value="InterPro"/>
</dbReference>
<comment type="subcellular location">
    <subcellularLocation>
        <location evidence="1">Cytoplasmic vesicle</location>
        <location evidence="1">Clathrin-coated vesicle</location>
    </subcellularLocation>
    <subcellularLocation>
        <location evidence="2">Golgi apparatus</location>
    </subcellularLocation>
</comment>
<evidence type="ECO:0000313" key="7">
    <source>
        <dbReference type="RefSeq" id="XP_010930468.1"/>
    </source>
</evidence>
<dbReference type="InterPro" id="IPR008942">
    <property type="entry name" value="ENTH_VHS"/>
</dbReference>
<dbReference type="InterPro" id="IPR045192">
    <property type="entry name" value="AP180-like"/>
</dbReference>
<dbReference type="GO" id="GO:0005794">
    <property type="term" value="C:Golgi apparatus"/>
    <property type="evidence" value="ECO:0007669"/>
    <property type="project" value="UniProtKB-SubCell"/>
</dbReference>
<dbReference type="Pfam" id="PF07651">
    <property type="entry name" value="ANTH"/>
    <property type="match status" value="1"/>
</dbReference>
<keyword evidence="6" id="KW-1185">Reference proteome</keyword>
<dbReference type="GO" id="GO:0032050">
    <property type="term" value="F:clathrin heavy chain binding"/>
    <property type="evidence" value="ECO:0007669"/>
    <property type="project" value="TreeGrafter"/>
</dbReference>
<proteinExistence type="predicted"/>
<dbReference type="GO" id="GO:0006900">
    <property type="term" value="P:vesicle budding from membrane"/>
    <property type="evidence" value="ECO:0007669"/>
    <property type="project" value="TreeGrafter"/>
</dbReference>
<feature type="domain" description="ENTH" evidence="5">
    <location>
        <begin position="26"/>
        <end position="158"/>
    </location>
</feature>
<evidence type="ECO:0000256" key="1">
    <source>
        <dbReference type="ARBA" id="ARBA00004132"/>
    </source>
</evidence>
<dbReference type="Gene3D" id="1.25.40.90">
    <property type="match status" value="1"/>
</dbReference>
<evidence type="ECO:0000313" key="6">
    <source>
        <dbReference type="Proteomes" id="UP000504607"/>
    </source>
</evidence>
<dbReference type="OrthoDB" id="1932749at2759"/>
<gene>
    <name evidence="7" type="primary">LOC105051644</name>
</gene>
<organism evidence="6 7">
    <name type="scientific">Elaeis guineensis var. tenera</name>
    <name type="common">Oil palm</name>
    <dbReference type="NCBI Taxonomy" id="51953"/>
    <lineage>
        <taxon>Eukaryota</taxon>
        <taxon>Viridiplantae</taxon>
        <taxon>Streptophyta</taxon>
        <taxon>Embryophyta</taxon>
        <taxon>Tracheophyta</taxon>
        <taxon>Spermatophyta</taxon>
        <taxon>Magnoliopsida</taxon>
        <taxon>Liliopsida</taxon>
        <taxon>Arecaceae</taxon>
        <taxon>Arecoideae</taxon>
        <taxon>Cocoseae</taxon>
        <taxon>Elaeidinae</taxon>
        <taxon>Elaeis</taxon>
    </lineage>
</organism>
<dbReference type="SUPFAM" id="SSF48464">
    <property type="entry name" value="ENTH/VHS domain"/>
    <property type="match status" value="1"/>
</dbReference>
<dbReference type="GO" id="GO:0005905">
    <property type="term" value="C:clathrin-coated pit"/>
    <property type="evidence" value="ECO:0007669"/>
    <property type="project" value="TreeGrafter"/>
</dbReference>
<dbReference type="PROSITE" id="PS50942">
    <property type="entry name" value="ENTH"/>
    <property type="match status" value="1"/>
</dbReference>
<dbReference type="KEGG" id="egu:105051644"/>
<dbReference type="GO" id="GO:0005545">
    <property type="term" value="F:1-phosphatidylinositol binding"/>
    <property type="evidence" value="ECO:0007669"/>
    <property type="project" value="InterPro"/>
</dbReference>
<evidence type="ECO:0000256" key="4">
    <source>
        <dbReference type="ARBA" id="ARBA00023329"/>
    </source>
</evidence>
<dbReference type="InterPro" id="IPR011417">
    <property type="entry name" value="ANTH_dom"/>
</dbReference>
<protein>
    <submittedName>
        <fullName evidence="7">Clathrin assembly protein At1g33340</fullName>
    </submittedName>
</protein>
<dbReference type="Gene3D" id="1.20.58.150">
    <property type="entry name" value="ANTH domain"/>
    <property type="match status" value="1"/>
</dbReference>
<keyword evidence="4" id="KW-0968">Cytoplasmic vesicle</keyword>
<evidence type="ECO:0000256" key="2">
    <source>
        <dbReference type="ARBA" id="ARBA00004555"/>
    </source>
</evidence>
<dbReference type="PANTHER" id="PTHR22951:SF70">
    <property type="entry name" value="OS11G0244600 PROTEIN"/>
    <property type="match status" value="1"/>
</dbReference>
<dbReference type="InterPro" id="IPR013809">
    <property type="entry name" value="ENTH"/>
</dbReference>
<name>A0A6I9RPX7_ELAGV</name>
<sequence>MNEKRKLWAALGSLKDYYTTNRAMISNQKILSNIEAAIVRCTNHHDVPIDEKYVHEILFIVSNAPGSITFLARRMSMKLETARDPVVALKTLVLLHRLLRGGDRYFEQDLRNLWYSRDLHLDLSWRAGAPDGSHTFLLNYSLFLEERLGWIINQAGVLEPIRPSHSDFQSYEEEAADLLLHRLLKGQLLLDRVMDCLPVDISCMNCVTQSALSIILRESFRVYESFREGVETVVSSFFDLKRSIRVLAIDILKKACSQTPQLHEFYDKCKRSIVGRNLDYPSVRIISDAQISSMEEFLATKCNETASVASEDPKLMRRIREGESIVQEAKVKEKNEASSTLFSQKLETKISTVWVEFDEEDSQTSNFFLTGLDHRLAGVADDSPTEGESSGQAMHLL</sequence>
<accession>A0A6I9RPX7</accession>
<evidence type="ECO:0000256" key="3">
    <source>
        <dbReference type="ARBA" id="ARBA00023034"/>
    </source>
</evidence>